<dbReference type="OrthoDB" id="9979410at2"/>
<dbReference type="RefSeq" id="WP_143059277.1">
    <property type="nucleotide sequence ID" value="NZ_FOJG01000002.1"/>
</dbReference>
<name>A0A1I0SA56_9BACT</name>
<organism evidence="2 3">
    <name type="scientific">Chitinophaga arvensicola</name>
    <dbReference type="NCBI Taxonomy" id="29529"/>
    <lineage>
        <taxon>Bacteria</taxon>
        <taxon>Pseudomonadati</taxon>
        <taxon>Bacteroidota</taxon>
        <taxon>Chitinophagia</taxon>
        <taxon>Chitinophagales</taxon>
        <taxon>Chitinophagaceae</taxon>
        <taxon>Chitinophaga</taxon>
    </lineage>
</organism>
<dbReference type="AlphaFoldDB" id="A0A1I0SA56"/>
<dbReference type="STRING" id="29529.SAMN04488122_5360"/>
<protein>
    <recommendedName>
        <fullName evidence="4">DUF4369 domain-containing protein</fullName>
    </recommendedName>
</protein>
<keyword evidence="1" id="KW-0732">Signal</keyword>
<reference evidence="3" key="1">
    <citation type="submission" date="2016-10" db="EMBL/GenBank/DDBJ databases">
        <authorList>
            <person name="Varghese N."/>
            <person name="Submissions S."/>
        </authorList>
    </citation>
    <scope>NUCLEOTIDE SEQUENCE [LARGE SCALE GENOMIC DNA]</scope>
    <source>
        <strain evidence="3">DSM 3695</strain>
    </source>
</reference>
<dbReference type="Proteomes" id="UP000199310">
    <property type="component" value="Unassembled WGS sequence"/>
</dbReference>
<feature type="chain" id="PRO_5011623511" description="DUF4369 domain-containing protein" evidence="1">
    <location>
        <begin position="20"/>
        <end position="107"/>
    </location>
</feature>
<evidence type="ECO:0000313" key="3">
    <source>
        <dbReference type="Proteomes" id="UP000199310"/>
    </source>
</evidence>
<sequence>MKRSMLFFFLVVTLTNAVAQISAKRVVVTGKVINAGAGTPKVFGINFLNPFDNSRKSATLDSGMKFSVEENMLFTQNMTIAYNKTFINLYVVPGDSVHLQIDAALLD</sequence>
<evidence type="ECO:0000313" key="2">
    <source>
        <dbReference type="EMBL" id="SEW53168.1"/>
    </source>
</evidence>
<evidence type="ECO:0008006" key="4">
    <source>
        <dbReference type="Google" id="ProtNLM"/>
    </source>
</evidence>
<evidence type="ECO:0000256" key="1">
    <source>
        <dbReference type="SAM" id="SignalP"/>
    </source>
</evidence>
<proteinExistence type="predicted"/>
<feature type="signal peptide" evidence="1">
    <location>
        <begin position="1"/>
        <end position="19"/>
    </location>
</feature>
<keyword evidence="3" id="KW-1185">Reference proteome</keyword>
<dbReference type="EMBL" id="FOJG01000002">
    <property type="protein sequence ID" value="SEW53168.1"/>
    <property type="molecule type" value="Genomic_DNA"/>
</dbReference>
<accession>A0A1I0SA56</accession>
<gene>
    <name evidence="2" type="ORF">SAMN04488122_5360</name>
</gene>